<keyword evidence="1" id="KW-0472">Membrane</keyword>
<protein>
    <submittedName>
        <fullName evidence="2">Uncharacterized protein</fullName>
    </submittedName>
</protein>
<comment type="caution">
    <text evidence="2">The sequence shown here is derived from an EMBL/GenBank/DDBJ whole genome shotgun (WGS) entry which is preliminary data.</text>
</comment>
<evidence type="ECO:0000313" key="2">
    <source>
        <dbReference type="EMBL" id="GAV79375.1"/>
    </source>
</evidence>
<dbReference type="Proteomes" id="UP000187406">
    <property type="component" value="Unassembled WGS sequence"/>
</dbReference>
<accession>A0A1Q3CGN2</accession>
<proteinExistence type="predicted"/>
<keyword evidence="1" id="KW-0812">Transmembrane</keyword>
<organism evidence="2 3">
    <name type="scientific">Cephalotus follicularis</name>
    <name type="common">Albany pitcher plant</name>
    <dbReference type="NCBI Taxonomy" id="3775"/>
    <lineage>
        <taxon>Eukaryota</taxon>
        <taxon>Viridiplantae</taxon>
        <taxon>Streptophyta</taxon>
        <taxon>Embryophyta</taxon>
        <taxon>Tracheophyta</taxon>
        <taxon>Spermatophyta</taxon>
        <taxon>Magnoliopsida</taxon>
        <taxon>eudicotyledons</taxon>
        <taxon>Gunneridae</taxon>
        <taxon>Pentapetalae</taxon>
        <taxon>rosids</taxon>
        <taxon>fabids</taxon>
        <taxon>Oxalidales</taxon>
        <taxon>Cephalotaceae</taxon>
        <taxon>Cephalotus</taxon>
    </lineage>
</organism>
<reference evidence="3" key="1">
    <citation type="submission" date="2016-04" db="EMBL/GenBank/DDBJ databases">
        <title>Cephalotus genome sequencing.</title>
        <authorList>
            <person name="Fukushima K."/>
            <person name="Hasebe M."/>
            <person name="Fang X."/>
        </authorList>
    </citation>
    <scope>NUCLEOTIDE SEQUENCE [LARGE SCALE GENOMIC DNA]</scope>
    <source>
        <strain evidence="3">cv. St1</strain>
    </source>
</reference>
<evidence type="ECO:0000256" key="1">
    <source>
        <dbReference type="SAM" id="Phobius"/>
    </source>
</evidence>
<evidence type="ECO:0000313" key="3">
    <source>
        <dbReference type="Proteomes" id="UP000187406"/>
    </source>
</evidence>
<sequence>MRFGSFVRCLVADFMCVFGGPAVVHVNCCVDVQLPAMWVYFVVAQCIGGTAVMCVIADRHVVAIGHRYGSLDCNAGALLSCCLEHYCGSLATCFVLLCCGLYWKQYGDILKRL</sequence>
<dbReference type="EMBL" id="BDDD01001970">
    <property type="protein sequence ID" value="GAV79375.1"/>
    <property type="molecule type" value="Genomic_DNA"/>
</dbReference>
<dbReference type="InParanoid" id="A0A1Q3CGN2"/>
<feature type="transmembrane region" description="Helical" evidence="1">
    <location>
        <begin position="7"/>
        <end position="26"/>
    </location>
</feature>
<keyword evidence="1" id="KW-1133">Transmembrane helix</keyword>
<gene>
    <name evidence="2" type="ORF">CFOL_v3_22840</name>
</gene>
<dbReference type="AlphaFoldDB" id="A0A1Q3CGN2"/>
<name>A0A1Q3CGN2_CEPFO</name>
<keyword evidence="3" id="KW-1185">Reference proteome</keyword>
<feature type="transmembrane region" description="Helical" evidence="1">
    <location>
        <begin position="38"/>
        <end position="57"/>
    </location>
</feature>